<keyword evidence="7" id="KW-1185">Reference proteome</keyword>
<dbReference type="PANTHER" id="PTHR23073">
    <property type="entry name" value="26S PROTEASOME REGULATORY SUBUNIT"/>
    <property type="match status" value="1"/>
</dbReference>
<evidence type="ECO:0000256" key="1">
    <source>
        <dbReference type="ARBA" id="ARBA00006914"/>
    </source>
</evidence>
<sequence>MMESVTVATNGSRQAPIPENPTAPDWIRTHPNPAVRDVVAALSHLLAGTRPERQETGNTFAEKVLGVTPDSPLTAEQAPLTAITRITFGLVLADWITEHGAAVGPHGVPAPPSWTMEAFGEDTKFRLPQKLSAGFPAGTLADVPVVIRFNGRGGYDANELEVVARPSDQAVALEVLEKIRETAKARNPYRGRWLRVTLSSGGKLGLLVETPPETSRDHIVADETLWRELDLAIRSVAEDHERLRAAGLGCRRGVLLSGPPGVGKSAVCAAVAAELHRDHGFTVLIADPKVGESALTTVMRQAAELAGDTGTAVILEDLDLFVPSDRRIGGRGLAELLAALDAAPTTRLLTLASTNSVYLDKAAVREGRFDAKVAVAHPDRMTIEKLLSCFLQGLPEAAEVDVAAVAGMAAAGETSGAALREAVRRAVLGGPVTTASLGTAVREMRARAEAAAPTDGSYL</sequence>
<gene>
    <name evidence="6" type="ORF">KIH27_02030</name>
</gene>
<feature type="domain" description="AAA+ ATPase" evidence="5">
    <location>
        <begin position="250"/>
        <end position="379"/>
    </location>
</feature>
<evidence type="ECO:0000313" key="7">
    <source>
        <dbReference type="Proteomes" id="UP001519535"/>
    </source>
</evidence>
<dbReference type="InterPro" id="IPR050221">
    <property type="entry name" value="26S_Proteasome_ATPase"/>
</dbReference>
<feature type="region of interest" description="Disordered" evidence="4">
    <location>
        <begin position="1"/>
        <end position="25"/>
    </location>
</feature>
<feature type="compositionally biased region" description="Polar residues" evidence="4">
    <location>
        <begin position="1"/>
        <end position="13"/>
    </location>
</feature>
<comment type="caution">
    <text evidence="6">The sequence shown here is derived from an EMBL/GenBank/DDBJ whole genome shotgun (WGS) entry which is preliminary data.</text>
</comment>
<evidence type="ECO:0000256" key="2">
    <source>
        <dbReference type="ARBA" id="ARBA00022741"/>
    </source>
</evidence>
<dbReference type="GO" id="GO:0005524">
    <property type="term" value="F:ATP binding"/>
    <property type="evidence" value="ECO:0007669"/>
    <property type="project" value="UniProtKB-KW"/>
</dbReference>
<dbReference type="Pfam" id="PF00004">
    <property type="entry name" value="AAA"/>
    <property type="match status" value="1"/>
</dbReference>
<organism evidence="6 7">
    <name type="scientific">Mycolicibacter acidiphilus</name>
    <dbReference type="NCBI Taxonomy" id="2835306"/>
    <lineage>
        <taxon>Bacteria</taxon>
        <taxon>Bacillati</taxon>
        <taxon>Actinomycetota</taxon>
        <taxon>Actinomycetes</taxon>
        <taxon>Mycobacteriales</taxon>
        <taxon>Mycobacteriaceae</taxon>
        <taxon>Mycolicibacter</taxon>
    </lineage>
</organism>
<evidence type="ECO:0000256" key="3">
    <source>
        <dbReference type="ARBA" id="ARBA00022840"/>
    </source>
</evidence>
<dbReference type="Gene3D" id="3.40.50.300">
    <property type="entry name" value="P-loop containing nucleotide triphosphate hydrolases"/>
    <property type="match status" value="1"/>
</dbReference>
<evidence type="ECO:0000313" key="6">
    <source>
        <dbReference type="EMBL" id="MBS9532363.1"/>
    </source>
</evidence>
<name>A0ABS5RDJ5_9MYCO</name>
<dbReference type="RefSeq" id="WP_214091249.1">
    <property type="nucleotide sequence ID" value="NZ_JAHCLR010000003.1"/>
</dbReference>
<dbReference type="Gene3D" id="1.10.8.60">
    <property type="match status" value="1"/>
</dbReference>
<protein>
    <submittedName>
        <fullName evidence="6">ATP-binding protein</fullName>
    </submittedName>
</protein>
<dbReference type="Proteomes" id="UP001519535">
    <property type="component" value="Unassembled WGS sequence"/>
</dbReference>
<proteinExistence type="inferred from homology"/>
<reference evidence="6 7" key="1">
    <citation type="submission" date="2021-05" db="EMBL/GenBank/DDBJ databases">
        <title>Mycobacterium acidophilum sp. nov., an extremely acid-tolerant member of the genus Mycobacterium.</title>
        <authorList>
            <person name="Xia J."/>
        </authorList>
    </citation>
    <scope>NUCLEOTIDE SEQUENCE [LARGE SCALE GENOMIC DNA]</scope>
    <source>
        <strain evidence="6 7">M1</strain>
    </source>
</reference>
<dbReference type="InterPro" id="IPR003959">
    <property type="entry name" value="ATPase_AAA_core"/>
</dbReference>
<dbReference type="EMBL" id="JAHCLR010000003">
    <property type="protein sequence ID" value="MBS9532363.1"/>
    <property type="molecule type" value="Genomic_DNA"/>
</dbReference>
<accession>A0ABS5RDJ5</accession>
<dbReference type="InterPro" id="IPR003593">
    <property type="entry name" value="AAA+_ATPase"/>
</dbReference>
<keyword evidence="2" id="KW-0547">Nucleotide-binding</keyword>
<dbReference type="InterPro" id="IPR027417">
    <property type="entry name" value="P-loop_NTPase"/>
</dbReference>
<keyword evidence="3 6" id="KW-0067">ATP-binding</keyword>
<dbReference type="SUPFAM" id="SSF52540">
    <property type="entry name" value="P-loop containing nucleoside triphosphate hydrolases"/>
    <property type="match status" value="1"/>
</dbReference>
<evidence type="ECO:0000256" key="4">
    <source>
        <dbReference type="SAM" id="MobiDB-lite"/>
    </source>
</evidence>
<comment type="similarity">
    <text evidence="1">Belongs to the AAA ATPase family.</text>
</comment>
<evidence type="ECO:0000259" key="5">
    <source>
        <dbReference type="SMART" id="SM00382"/>
    </source>
</evidence>
<dbReference type="SMART" id="SM00382">
    <property type="entry name" value="AAA"/>
    <property type="match status" value="1"/>
</dbReference>